<sequence>MARTTNSRVRQNRRLPFLFLLTKNHRFASQTCAVAVGRLDRALNASRRVHQSTIRRLKFPCFRSEGPPNPVDVAQRMPRDGPWTLEMVQEFYRQDSYVTDVPLRTFVYGARKEGDHSKAIGEIAPNLKGIKLETLRRAAKRSPTCRYDYA</sequence>
<dbReference type="EMBL" id="MLYV02000881">
    <property type="protein sequence ID" value="PSR75717.1"/>
    <property type="molecule type" value="Genomic_DNA"/>
</dbReference>
<evidence type="ECO:0000313" key="1">
    <source>
        <dbReference type="EMBL" id="PSR75717.1"/>
    </source>
</evidence>
<name>A0A2R6NS74_9APHY</name>
<gene>
    <name evidence="1" type="ORF">PHLCEN_2v9008</name>
</gene>
<evidence type="ECO:0000313" key="2">
    <source>
        <dbReference type="Proteomes" id="UP000186601"/>
    </source>
</evidence>
<proteinExistence type="predicted"/>
<accession>A0A2R6NS74</accession>
<protein>
    <submittedName>
        <fullName evidence="1">Uncharacterized protein</fullName>
    </submittedName>
</protein>
<keyword evidence="2" id="KW-1185">Reference proteome</keyword>
<dbReference type="AlphaFoldDB" id="A0A2R6NS74"/>
<comment type="caution">
    <text evidence="1">The sequence shown here is derived from an EMBL/GenBank/DDBJ whole genome shotgun (WGS) entry which is preliminary data.</text>
</comment>
<reference evidence="1 2" key="1">
    <citation type="submission" date="2018-02" db="EMBL/GenBank/DDBJ databases">
        <title>Genome sequence of the basidiomycete white-rot fungus Phlebia centrifuga.</title>
        <authorList>
            <person name="Granchi Z."/>
            <person name="Peng M."/>
            <person name="de Vries R.P."/>
            <person name="Hilden K."/>
            <person name="Makela M.R."/>
            <person name="Grigoriev I."/>
            <person name="Riley R."/>
        </authorList>
    </citation>
    <scope>NUCLEOTIDE SEQUENCE [LARGE SCALE GENOMIC DNA]</scope>
    <source>
        <strain evidence="1 2">FBCC195</strain>
    </source>
</reference>
<dbReference type="Proteomes" id="UP000186601">
    <property type="component" value="Unassembled WGS sequence"/>
</dbReference>
<organism evidence="1 2">
    <name type="scientific">Hermanssonia centrifuga</name>
    <dbReference type="NCBI Taxonomy" id="98765"/>
    <lineage>
        <taxon>Eukaryota</taxon>
        <taxon>Fungi</taxon>
        <taxon>Dikarya</taxon>
        <taxon>Basidiomycota</taxon>
        <taxon>Agaricomycotina</taxon>
        <taxon>Agaricomycetes</taxon>
        <taxon>Polyporales</taxon>
        <taxon>Meruliaceae</taxon>
        <taxon>Hermanssonia</taxon>
    </lineage>
</organism>